<evidence type="ECO:0000256" key="2">
    <source>
        <dbReference type="ARBA" id="ARBA00022737"/>
    </source>
</evidence>
<proteinExistence type="predicted"/>
<dbReference type="AlphaFoldDB" id="A0AAX6HBA1"/>
<evidence type="ECO:0000256" key="1">
    <source>
        <dbReference type="ARBA" id="ARBA00022574"/>
    </source>
</evidence>
<dbReference type="Gene3D" id="2.130.10.10">
    <property type="entry name" value="YVTN repeat-like/Quinoprotein amine dehydrogenase"/>
    <property type="match status" value="1"/>
</dbReference>
<feature type="repeat" description="WD" evidence="3">
    <location>
        <begin position="263"/>
        <end position="296"/>
    </location>
</feature>
<keyword evidence="6" id="KW-1185">Reference proteome</keyword>
<keyword evidence="2" id="KW-0677">Repeat</keyword>
<feature type="repeat" description="WD" evidence="3">
    <location>
        <begin position="367"/>
        <end position="399"/>
    </location>
</feature>
<protein>
    <submittedName>
        <fullName evidence="5">WD repeat-containing protein 44-like</fullName>
    </submittedName>
</protein>
<dbReference type="SUPFAM" id="SSF50978">
    <property type="entry name" value="WD40 repeat-like"/>
    <property type="match status" value="1"/>
</dbReference>
<evidence type="ECO:0000313" key="5">
    <source>
        <dbReference type="EMBL" id="KAJ6837938.1"/>
    </source>
</evidence>
<dbReference type="InterPro" id="IPR020472">
    <property type="entry name" value="WD40_PAC1"/>
</dbReference>
<evidence type="ECO:0000256" key="3">
    <source>
        <dbReference type="PROSITE-ProRule" id="PRU00221"/>
    </source>
</evidence>
<dbReference type="PANTHER" id="PTHR14221:SF0">
    <property type="entry name" value="WD REPEAT-CONTAINING PROTEIN 44"/>
    <property type="match status" value="1"/>
</dbReference>
<dbReference type="InterPro" id="IPR015943">
    <property type="entry name" value="WD40/YVTN_repeat-like_dom_sf"/>
</dbReference>
<name>A0AAX6HBA1_IRIPA</name>
<gene>
    <name evidence="5" type="ORF">M6B38_321675</name>
</gene>
<dbReference type="SMART" id="SM00320">
    <property type="entry name" value="WD40"/>
    <property type="match status" value="7"/>
</dbReference>
<evidence type="ECO:0000313" key="6">
    <source>
        <dbReference type="Proteomes" id="UP001140949"/>
    </source>
</evidence>
<organism evidence="5 6">
    <name type="scientific">Iris pallida</name>
    <name type="common">Sweet iris</name>
    <dbReference type="NCBI Taxonomy" id="29817"/>
    <lineage>
        <taxon>Eukaryota</taxon>
        <taxon>Viridiplantae</taxon>
        <taxon>Streptophyta</taxon>
        <taxon>Embryophyta</taxon>
        <taxon>Tracheophyta</taxon>
        <taxon>Spermatophyta</taxon>
        <taxon>Magnoliopsida</taxon>
        <taxon>Liliopsida</taxon>
        <taxon>Asparagales</taxon>
        <taxon>Iridaceae</taxon>
        <taxon>Iridoideae</taxon>
        <taxon>Irideae</taxon>
        <taxon>Iris</taxon>
    </lineage>
</organism>
<dbReference type="InterPro" id="IPR040324">
    <property type="entry name" value="WDR44/Dgr2"/>
</dbReference>
<dbReference type="Pfam" id="PF00400">
    <property type="entry name" value="WD40"/>
    <property type="match status" value="5"/>
</dbReference>
<feature type="region of interest" description="Disordered" evidence="4">
    <location>
        <begin position="221"/>
        <end position="242"/>
    </location>
</feature>
<keyword evidence="1 3" id="KW-0853">WD repeat</keyword>
<dbReference type="PROSITE" id="PS50082">
    <property type="entry name" value="WD_REPEATS_2"/>
    <property type="match status" value="3"/>
</dbReference>
<reference evidence="5" key="2">
    <citation type="submission" date="2023-04" db="EMBL/GenBank/DDBJ databases">
        <authorList>
            <person name="Bruccoleri R.E."/>
            <person name="Oakeley E.J."/>
            <person name="Faust A.-M."/>
            <person name="Dessus-Babus S."/>
            <person name="Altorfer M."/>
            <person name="Burckhardt D."/>
            <person name="Oertli M."/>
            <person name="Naumann U."/>
            <person name="Petersen F."/>
            <person name="Wong J."/>
        </authorList>
    </citation>
    <scope>NUCLEOTIDE SEQUENCE</scope>
    <source>
        <strain evidence="5">GSM-AAB239-AS_SAM_17_03QT</strain>
        <tissue evidence="5">Leaf</tissue>
    </source>
</reference>
<feature type="repeat" description="WD" evidence="3">
    <location>
        <begin position="407"/>
        <end position="449"/>
    </location>
</feature>
<reference evidence="5" key="1">
    <citation type="journal article" date="2023" name="GigaByte">
        <title>Genome assembly of the bearded iris, Iris pallida Lam.</title>
        <authorList>
            <person name="Bruccoleri R.E."/>
            <person name="Oakeley E.J."/>
            <person name="Faust A.M.E."/>
            <person name="Altorfer M."/>
            <person name="Dessus-Babus S."/>
            <person name="Burckhardt D."/>
            <person name="Oertli M."/>
            <person name="Naumann U."/>
            <person name="Petersen F."/>
            <person name="Wong J."/>
        </authorList>
    </citation>
    <scope>NUCLEOTIDE SEQUENCE</scope>
    <source>
        <strain evidence="5">GSM-AAB239-AS_SAM_17_03QT</strain>
    </source>
</reference>
<comment type="caution">
    <text evidence="5">The sequence shown here is derived from an EMBL/GenBank/DDBJ whole genome shotgun (WGS) entry which is preliminary data.</text>
</comment>
<sequence length="719" mass="80161">MGSNSYMYRVVEVEEEEEEEEEFFDTREEISALSDLCLGSPSHHESIVVDESMYKVWTSSPDSVRERRARFMRCMGLDTCRESVELDVGRMTSNGGAVLRSSVSENIYSDSTCSASRPRTSDAIALGESFEFKIKNLDNGSKSAVEQYSQDGTLRGLHEVGSGRSSTQDEFDRNFCPSPSFAQKLDQRDDKVRNANKLGRSRKFGWLRRLGAVACVVDRQEEETGLSTSDSERSTSSRSRRVKVHRCKKQSKEFSALYKEQDISAHDGAILTMKFSPDGEFLASGGEDGVVRVWKVMECERRDEGDALEYDASCTYFKVNHSSELAPLYAANKEKVKLRSMRRTPDSACVVVPPEVFQILEKPVQEFHGHGGDVLDLSWSNDKYLLSSSVDKTVRLWRVGCSSCLSVFVHNCYVTCVQFNPINEKYFISGSIDGKIRIWELSQHRVVDWTDIRDMVSAVCYHPDGKAIVVGSTTGDCRFYDVSDNVLELEVQISLQGKKKTSDKRITGFQYCPSDHRKLMVTSADSQVRILDGIDVVSKFKGFVNAGSQISASFTLDGRHIISASEDSNVCVWTHDTNDSSISNHVKTSKSCEQFISSHASVAIPWHGQALRGPAPEVIHENHGDTSSNNNTVSLSPAGSFTLSNDLCSEFLPKGSVTWPEEKLPSISPSTAATLPRSQFKFLKTSCWNSSHAWGQVIVTAGWDGRIRTFQNYGLPVNH</sequence>
<dbReference type="EMBL" id="JANAVB010011000">
    <property type="protein sequence ID" value="KAJ6837938.1"/>
    <property type="molecule type" value="Genomic_DNA"/>
</dbReference>
<dbReference type="Proteomes" id="UP001140949">
    <property type="component" value="Unassembled WGS sequence"/>
</dbReference>
<dbReference type="PANTHER" id="PTHR14221">
    <property type="entry name" value="WD REPEAT DOMAIN 44"/>
    <property type="match status" value="1"/>
</dbReference>
<dbReference type="PRINTS" id="PR00320">
    <property type="entry name" value="GPROTEINBRPT"/>
</dbReference>
<accession>A0AAX6HBA1</accession>
<dbReference type="PROSITE" id="PS50294">
    <property type="entry name" value="WD_REPEATS_REGION"/>
    <property type="match status" value="3"/>
</dbReference>
<dbReference type="InterPro" id="IPR036322">
    <property type="entry name" value="WD40_repeat_dom_sf"/>
</dbReference>
<evidence type="ECO:0000256" key="4">
    <source>
        <dbReference type="SAM" id="MobiDB-lite"/>
    </source>
</evidence>
<dbReference type="InterPro" id="IPR001680">
    <property type="entry name" value="WD40_rpt"/>
</dbReference>